<dbReference type="Gene3D" id="2.160.20.10">
    <property type="entry name" value="Single-stranded right-handed beta-helix, Pectin lyase-like"/>
    <property type="match status" value="1"/>
</dbReference>
<dbReference type="InterPro" id="IPR012334">
    <property type="entry name" value="Pectin_lyas_fold"/>
</dbReference>
<dbReference type="RefSeq" id="WP_185130712.1">
    <property type="nucleotide sequence ID" value="NZ_JACJVO010000024.1"/>
</dbReference>
<evidence type="ECO:0000259" key="1">
    <source>
        <dbReference type="Pfam" id="PF12708"/>
    </source>
</evidence>
<evidence type="ECO:0000313" key="3">
    <source>
        <dbReference type="Proteomes" id="UP000564644"/>
    </source>
</evidence>
<dbReference type="EMBL" id="JACJVO010000024">
    <property type="protein sequence ID" value="MBB6733053.1"/>
    <property type="molecule type" value="Genomic_DNA"/>
</dbReference>
<dbReference type="AlphaFoldDB" id="A0A7X0SSG3"/>
<keyword evidence="3" id="KW-1185">Reference proteome</keyword>
<sequence length="430" mass="44416">MATSLNVQTAGAKGDGKTNDTAALQKAFASAAASGVAVFIPAGTYLINATLTTTVSILADPGAVLKANANFEGAMVAINASNLIVEKLKLNGNGKTNNGFRIATGNNHVTIRDCEVYGLIQLKGFTSETVGIRIQSNVHHVLIDGCYLHNLNAPVNGICRGVLANASGGGGDSTNLTIVNSRFEEIAPVDNGDGIVVQDYTGNVSLVIANNYFYRCYKRSIKVQVDGFSVIGNIIDSPFLGTAKKDVQPYSAISAYGSNGVIASNTCLIATALNPIELGISGTTTSNVSIIGNVVRQNKTTADLSNADCIRIYGQADHTIIKGNNLKDGRMGIHLNTNGNGLIISENTIDNVDSIAVYIDDNFAGAYPDNVSIVGNAFTNCNNIGIAAKSAGGLNGKHIACAGNVGTTKGQLIDAGLLRYVSAAANAGNA</sequence>
<organism evidence="2 3">
    <name type="scientific">Cohnella zeiphila</name>
    <dbReference type="NCBI Taxonomy" id="2761120"/>
    <lineage>
        <taxon>Bacteria</taxon>
        <taxon>Bacillati</taxon>
        <taxon>Bacillota</taxon>
        <taxon>Bacilli</taxon>
        <taxon>Bacillales</taxon>
        <taxon>Paenibacillaceae</taxon>
        <taxon>Cohnella</taxon>
    </lineage>
</organism>
<evidence type="ECO:0000313" key="2">
    <source>
        <dbReference type="EMBL" id="MBB6733053.1"/>
    </source>
</evidence>
<dbReference type="Proteomes" id="UP000564644">
    <property type="component" value="Unassembled WGS sequence"/>
</dbReference>
<dbReference type="InterPro" id="IPR006626">
    <property type="entry name" value="PbH1"/>
</dbReference>
<protein>
    <recommendedName>
        <fullName evidence="1">Rhamnogalacturonase A/B/Epimerase-like pectate lyase domain-containing protein</fullName>
    </recommendedName>
</protein>
<comment type="caution">
    <text evidence="2">The sequence shown here is derived from an EMBL/GenBank/DDBJ whole genome shotgun (WGS) entry which is preliminary data.</text>
</comment>
<dbReference type="InterPro" id="IPR011050">
    <property type="entry name" value="Pectin_lyase_fold/virulence"/>
</dbReference>
<name>A0A7X0SSG3_9BACL</name>
<dbReference type="Pfam" id="PF12708">
    <property type="entry name" value="Pect-lyase_RHGA_epim"/>
    <property type="match status" value="1"/>
</dbReference>
<dbReference type="InterPro" id="IPR024535">
    <property type="entry name" value="RHGA/B-epi-like_pectate_lyase"/>
</dbReference>
<feature type="domain" description="Rhamnogalacturonase A/B/Epimerase-like pectate lyase" evidence="1">
    <location>
        <begin position="5"/>
        <end position="133"/>
    </location>
</feature>
<gene>
    <name evidence="2" type="ORF">H7C18_19225</name>
</gene>
<reference evidence="2 3" key="1">
    <citation type="submission" date="2020-08" db="EMBL/GenBank/DDBJ databases">
        <title>Cohnella phylogeny.</title>
        <authorList>
            <person name="Dunlap C."/>
        </authorList>
    </citation>
    <scope>NUCLEOTIDE SEQUENCE [LARGE SCALE GENOMIC DNA]</scope>
    <source>
        <strain evidence="2 3">CBP 2801</strain>
    </source>
</reference>
<dbReference type="SUPFAM" id="SSF51126">
    <property type="entry name" value="Pectin lyase-like"/>
    <property type="match status" value="2"/>
</dbReference>
<accession>A0A7X0SSG3</accession>
<proteinExistence type="predicted"/>
<dbReference type="SMART" id="SM00710">
    <property type="entry name" value="PbH1"/>
    <property type="match status" value="9"/>
</dbReference>